<keyword evidence="3" id="KW-1185">Reference proteome</keyword>
<organism evidence="2 3">
    <name type="scientific">Acer negundo</name>
    <name type="common">Box elder</name>
    <dbReference type="NCBI Taxonomy" id="4023"/>
    <lineage>
        <taxon>Eukaryota</taxon>
        <taxon>Viridiplantae</taxon>
        <taxon>Streptophyta</taxon>
        <taxon>Embryophyta</taxon>
        <taxon>Tracheophyta</taxon>
        <taxon>Spermatophyta</taxon>
        <taxon>Magnoliopsida</taxon>
        <taxon>eudicotyledons</taxon>
        <taxon>Gunneridae</taxon>
        <taxon>Pentapetalae</taxon>
        <taxon>rosids</taxon>
        <taxon>malvids</taxon>
        <taxon>Sapindales</taxon>
        <taxon>Sapindaceae</taxon>
        <taxon>Hippocastanoideae</taxon>
        <taxon>Acereae</taxon>
        <taxon>Acer</taxon>
    </lineage>
</organism>
<reference evidence="2" key="1">
    <citation type="journal article" date="2022" name="Plant J.">
        <title>Strategies of tolerance reflected in two North American maple genomes.</title>
        <authorList>
            <person name="McEvoy S.L."/>
            <person name="Sezen U.U."/>
            <person name="Trouern-Trend A."/>
            <person name="McMahon S.M."/>
            <person name="Schaberg P.G."/>
            <person name="Yang J."/>
            <person name="Wegrzyn J.L."/>
            <person name="Swenson N.G."/>
        </authorList>
    </citation>
    <scope>NUCLEOTIDE SEQUENCE</scope>
    <source>
        <strain evidence="2">91603</strain>
    </source>
</reference>
<dbReference type="Proteomes" id="UP001064489">
    <property type="component" value="Chromosome 10"/>
</dbReference>
<evidence type="ECO:0000313" key="2">
    <source>
        <dbReference type="EMBL" id="KAI9165953.1"/>
    </source>
</evidence>
<proteinExistence type="predicted"/>
<evidence type="ECO:0000313" key="3">
    <source>
        <dbReference type="Proteomes" id="UP001064489"/>
    </source>
</evidence>
<feature type="compositionally biased region" description="Basic and acidic residues" evidence="1">
    <location>
        <begin position="137"/>
        <end position="146"/>
    </location>
</feature>
<feature type="region of interest" description="Disordered" evidence="1">
    <location>
        <begin position="125"/>
        <end position="148"/>
    </location>
</feature>
<accession>A0AAD5IK76</accession>
<dbReference type="EMBL" id="JAJSOW010000105">
    <property type="protein sequence ID" value="KAI9165953.1"/>
    <property type="molecule type" value="Genomic_DNA"/>
</dbReference>
<evidence type="ECO:0000256" key="1">
    <source>
        <dbReference type="SAM" id="MobiDB-lite"/>
    </source>
</evidence>
<protein>
    <submittedName>
        <fullName evidence="2">Uncharacterized protein</fullName>
    </submittedName>
</protein>
<name>A0AAD5IK76_ACENE</name>
<gene>
    <name evidence="2" type="ORF">LWI28_023561</name>
</gene>
<comment type="caution">
    <text evidence="2">The sequence shown here is derived from an EMBL/GenBank/DDBJ whole genome shotgun (WGS) entry which is preliminary data.</text>
</comment>
<sequence length="195" mass="21646">MDPLAEQMENFNKGMASFTLRASRVTKSQVRDVEGTRVQEGGIEDDMKRNLQVMQATYEKLLNGFMEASQDRFSKLEKAVNKIDRHLGRIMDKVLNREIGSSRDLLNLGSARTILRSGRIMNNGRNGEITGVSNNSPRDRNDEEKGILVQEDIEGGRIQISDKVETSNANPSNNKLPSPGVLKVPCPGSFNEGVI</sequence>
<reference evidence="2" key="2">
    <citation type="submission" date="2023-02" db="EMBL/GenBank/DDBJ databases">
        <authorList>
            <person name="Swenson N.G."/>
            <person name="Wegrzyn J.L."/>
            <person name="Mcevoy S.L."/>
        </authorList>
    </citation>
    <scope>NUCLEOTIDE SEQUENCE</scope>
    <source>
        <strain evidence="2">91603</strain>
        <tissue evidence="2">Leaf</tissue>
    </source>
</reference>
<dbReference type="AlphaFoldDB" id="A0AAD5IK76"/>